<evidence type="ECO:0000313" key="9">
    <source>
        <dbReference type="Proteomes" id="UP000489600"/>
    </source>
</evidence>
<evidence type="ECO:0000256" key="1">
    <source>
        <dbReference type="ARBA" id="ARBA00004141"/>
    </source>
</evidence>
<dbReference type="Proteomes" id="UP000489600">
    <property type="component" value="Unassembled WGS sequence"/>
</dbReference>
<dbReference type="GO" id="GO:0022857">
    <property type="term" value="F:transmembrane transporter activity"/>
    <property type="evidence" value="ECO:0007669"/>
    <property type="project" value="InterPro"/>
</dbReference>
<keyword evidence="4 6" id="KW-1133">Transmembrane helix</keyword>
<dbReference type="GO" id="GO:0016020">
    <property type="term" value="C:membrane"/>
    <property type="evidence" value="ECO:0007669"/>
    <property type="project" value="UniProtKB-SubCell"/>
</dbReference>
<dbReference type="EMBL" id="CABITT030000001">
    <property type="protein sequence ID" value="VVA89693.1"/>
    <property type="molecule type" value="Genomic_DNA"/>
</dbReference>
<dbReference type="InterPro" id="IPR037185">
    <property type="entry name" value="EmrE-like"/>
</dbReference>
<comment type="subcellular location">
    <subcellularLocation>
        <location evidence="1 6">Membrane</location>
        <topology evidence="1 6">Multi-pass membrane protein</topology>
    </subcellularLocation>
</comment>
<gene>
    <name evidence="8" type="ORF">ANE_LOCUS138</name>
</gene>
<dbReference type="OrthoDB" id="10335144at2759"/>
<evidence type="ECO:0000313" key="8">
    <source>
        <dbReference type="EMBL" id="VVA89693.1"/>
    </source>
</evidence>
<comment type="similarity">
    <text evidence="2 6">Belongs to the drug/metabolite transporter (DMT) superfamily. Plant drug/metabolite exporter (P-DME) (TC 2.A.7.4) family.</text>
</comment>
<dbReference type="Pfam" id="PF00892">
    <property type="entry name" value="EamA"/>
    <property type="match status" value="1"/>
</dbReference>
<dbReference type="InterPro" id="IPR030184">
    <property type="entry name" value="WAT1-related"/>
</dbReference>
<feature type="transmembrane region" description="Helical" evidence="6">
    <location>
        <begin position="184"/>
        <end position="204"/>
    </location>
</feature>
<dbReference type="PANTHER" id="PTHR31218">
    <property type="entry name" value="WAT1-RELATED PROTEIN"/>
    <property type="match status" value="1"/>
</dbReference>
<keyword evidence="3 6" id="KW-0812">Transmembrane</keyword>
<accession>A0A565ALH3</accession>
<feature type="transmembrane region" description="Helical" evidence="6">
    <location>
        <begin position="216"/>
        <end position="238"/>
    </location>
</feature>
<feature type="domain" description="EamA" evidence="7">
    <location>
        <begin position="11"/>
        <end position="142"/>
    </location>
</feature>
<comment type="caution">
    <text evidence="8">The sequence shown here is derived from an EMBL/GenBank/DDBJ whole genome shotgun (WGS) entry which is preliminary data.</text>
</comment>
<feature type="transmembrane region" description="Helical" evidence="6">
    <location>
        <begin position="280"/>
        <end position="301"/>
    </location>
</feature>
<keyword evidence="5 6" id="KW-0472">Membrane</keyword>
<feature type="transmembrane region" description="Helical" evidence="6">
    <location>
        <begin position="250"/>
        <end position="273"/>
    </location>
</feature>
<feature type="transmembrane region" description="Helical" evidence="6">
    <location>
        <begin position="104"/>
        <end position="121"/>
    </location>
</feature>
<proteinExistence type="inferred from homology"/>
<dbReference type="SUPFAM" id="SSF103481">
    <property type="entry name" value="Multidrug resistance efflux transporter EmrE"/>
    <property type="match status" value="1"/>
</dbReference>
<dbReference type="AlphaFoldDB" id="A0A565ALH3"/>
<evidence type="ECO:0000256" key="2">
    <source>
        <dbReference type="ARBA" id="ARBA00007635"/>
    </source>
</evidence>
<evidence type="ECO:0000256" key="4">
    <source>
        <dbReference type="ARBA" id="ARBA00022989"/>
    </source>
</evidence>
<evidence type="ECO:0000256" key="5">
    <source>
        <dbReference type="ARBA" id="ARBA00023136"/>
    </source>
</evidence>
<feature type="transmembrane region" description="Helical" evidence="6">
    <location>
        <begin position="133"/>
        <end position="153"/>
    </location>
</feature>
<feature type="transmembrane region" description="Helical" evidence="6">
    <location>
        <begin position="72"/>
        <end position="92"/>
    </location>
</feature>
<evidence type="ECO:0000256" key="6">
    <source>
        <dbReference type="RuleBase" id="RU363077"/>
    </source>
</evidence>
<feature type="transmembrane region" description="Helical" evidence="6">
    <location>
        <begin position="12"/>
        <end position="32"/>
    </location>
</feature>
<evidence type="ECO:0000256" key="3">
    <source>
        <dbReference type="ARBA" id="ARBA00022692"/>
    </source>
</evidence>
<name>A0A565ALH3_9BRAS</name>
<sequence length="314" mass="34532">MGYMDGKWAPVIMMIVVNSTLGIVNALLKYVLDGGIDHMVIATYRLALSTVSLVPIAFFLERKTRPKMTLGILCQLFSCALLGSSLTQYFILLGLGRTSASMTSAFWSILPAFTFVMSLLCRIEKLNKKTKGAYGIVFGTLACVGGALLLTFYKGVSLTGSETGSTVSNNRTKEHTKHNSSENFMLGSLLLLIGVSFYSCWMLIQAKINVKYPSQYSSTVIILFFGTIQAALLSLINSRNLSDWAIKNKINVIIIVLTGVIGQGLCTVGVIWCIRKQGPFVTSIFTPLMLMSSTLFDYLVFRTPIYLGRERMPS</sequence>
<organism evidence="8 9">
    <name type="scientific">Arabis nemorensis</name>
    <dbReference type="NCBI Taxonomy" id="586526"/>
    <lineage>
        <taxon>Eukaryota</taxon>
        <taxon>Viridiplantae</taxon>
        <taxon>Streptophyta</taxon>
        <taxon>Embryophyta</taxon>
        <taxon>Tracheophyta</taxon>
        <taxon>Spermatophyta</taxon>
        <taxon>Magnoliopsida</taxon>
        <taxon>eudicotyledons</taxon>
        <taxon>Gunneridae</taxon>
        <taxon>Pentapetalae</taxon>
        <taxon>rosids</taxon>
        <taxon>malvids</taxon>
        <taxon>Brassicales</taxon>
        <taxon>Brassicaceae</taxon>
        <taxon>Arabideae</taxon>
        <taxon>Arabis</taxon>
    </lineage>
</organism>
<reference evidence="8" key="1">
    <citation type="submission" date="2019-07" db="EMBL/GenBank/DDBJ databases">
        <authorList>
            <person name="Dittberner H."/>
        </authorList>
    </citation>
    <scope>NUCLEOTIDE SEQUENCE [LARGE SCALE GENOMIC DNA]</scope>
</reference>
<evidence type="ECO:0000259" key="7">
    <source>
        <dbReference type="Pfam" id="PF00892"/>
    </source>
</evidence>
<dbReference type="InterPro" id="IPR000620">
    <property type="entry name" value="EamA_dom"/>
</dbReference>
<keyword evidence="9" id="KW-1185">Reference proteome</keyword>
<protein>
    <recommendedName>
        <fullName evidence="6">WAT1-related protein</fullName>
    </recommendedName>
</protein>